<comment type="caution">
    <text evidence="1">The sequence shown here is derived from an EMBL/GenBank/DDBJ whole genome shotgun (WGS) entry which is preliminary data.</text>
</comment>
<protein>
    <recommendedName>
        <fullName evidence="2">Tyrosine specific protein phosphatases domain-containing protein</fullName>
    </recommendedName>
</protein>
<dbReference type="Gene3D" id="3.90.190.10">
    <property type="entry name" value="Protein tyrosine phosphatase superfamily"/>
    <property type="match status" value="1"/>
</dbReference>
<dbReference type="EMBL" id="BART01008390">
    <property type="protein sequence ID" value="GAG53883.1"/>
    <property type="molecule type" value="Genomic_DNA"/>
</dbReference>
<accession>X0Z057</accession>
<proteinExistence type="predicted"/>
<reference evidence="1" key="1">
    <citation type="journal article" date="2014" name="Front. Microbiol.">
        <title>High frequency of phylogenetically diverse reductive dehalogenase-homologous genes in deep subseafloor sedimentary metagenomes.</title>
        <authorList>
            <person name="Kawai M."/>
            <person name="Futagami T."/>
            <person name="Toyoda A."/>
            <person name="Takaki Y."/>
            <person name="Nishi S."/>
            <person name="Hori S."/>
            <person name="Arai W."/>
            <person name="Tsubouchi T."/>
            <person name="Morono Y."/>
            <person name="Uchiyama I."/>
            <person name="Ito T."/>
            <person name="Fujiyama A."/>
            <person name="Inagaki F."/>
            <person name="Takami H."/>
        </authorList>
    </citation>
    <scope>NUCLEOTIDE SEQUENCE</scope>
    <source>
        <strain evidence="1">Expedition CK06-06</strain>
    </source>
</reference>
<sequence>MKFILDNLAIGSYEDALNPPSEITALLNVANEKDIETTLLYHKVPIIDMQPIPLEQMKEAVEWIRDHIDRYKIMVFCNAGIGR</sequence>
<dbReference type="AlphaFoldDB" id="X0Z057"/>
<gene>
    <name evidence="1" type="ORF">S01H4_18882</name>
</gene>
<organism evidence="1">
    <name type="scientific">marine sediment metagenome</name>
    <dbReference type="NCBI Taxonomy" id="412755"/>
    <lineage>
        <taxon>unclassified sequences</taxon>
        <taxon>metagenomes</taxon>
        <taxon>ecological metagenomes</taxon>
    </lineage>
</organism>
<evidence type="ECO:0000313" key="1">
    <source>
        <dbReference type="EMBL" id="GAG53883.1"/>
    </source>
</evidence>
<evidence type="ECO:0008006" key="2">
    <source>
        <dbReference type="Google" id="ProtNLM"/>
    </source>
</evidence>
<name>X0Z057_9ZZZZ</name>
<dbReference type="SUPFAM" id="SSF52799">
    <property type="entry name" value="(Phosphotyrosine protein) phosphatases II"/>
    <property type="match status" value="1"/>
</dbReference>
<feature type="non-terminal residue" evidence="1">
    <location>
        <position position="83"/>
    </location>
</feature>
<dbReference type="CDD" id="cd14498">
    <property type="entry name" value="DSP"/>
    <property type="match status" value="1"/>
</dbReference>
<dbReference type="InterPro" id="IPR029021">
    <property type="entry name" value="Prot-tyrosine_phosphatase-like"/>
</dbReference>